<evidence type="ECO:0000256" key="2">
    <source>
        <dbReference type="SAM" id="MobiDB-lite"/>
    </source>
</evidence>
<comment type="caution">
    <text evidence="3">The sequence shown here is derived from an EMBL/GenBank/DDBJ whole genome shotgun (WGS) entry which is preliminary data.</text>
</comment>
<reference evidence="3 4" key="1">
    <citation type="journal article" date="2014" name="PLoS Genet.">
        <title>Phylogenetically driven sequencing of extremely halophilic archaea reveals strategies for static and dynamic osmo-response.</title>
        <authorList>
            <person name="Becker E.A."/>
            <person name="Seitzer P.M."/>
            <person name="Tritt A."/>
            <person name="Larsen D."/>
            <person name="Krusor M."/>
            <person name="Yao A.I."/>
            <person name="Wu D."/>
            <person name="Madern D."/>
            <person name="Eisen J.A."/>
            <person name="Darling A.E."/>
            <person name="Facciotti M.T."/>
        </authorList>
    </citation>
    <scope>NUCLEOTIDE SEQUENCE [LARGE SCALE GENOMIC DNA]</scope>
    <source>
        <strain evidence="3 4">ATCC 35960</strain>
    </source>
</reference>
<evidence type="ECO:0000313" key="3">
    <source>
        <dbReference type="EMBL" id="EMA01717.1"/>
    </source>
</evidence>
<accession>M0IXY0</accession>
<organism evidence="3 4">
    <name type="scientific">Haloferax denitrificans ATCC 35960</name>
    <dbReference type="NCBI Taxonomy" id="662478"/>
    <lineage>
        <taxon>Archaea</taxon>
        <taxon>Methanobacteriati</taxon>
        <taxon>Methanobacteriota</taxon>
        <taxon>Stenosarchaea group</taxon>
        <taxon>Halobacteria</taxon>
        <taxon>Halobacteriales</taxon>
        <taxon>Haloferacaceae</taxon>
        <taxon>Haloferax</taxon>
    </lineage>
</organism>
<gene>
    <name evidence="3" type="ORF">C438_15211</name>
</gene>
<dbReference type="RefSeq" id="WP_004970457.1">
    <property type="nucleotide sequence ID" value="NZ_AOLP01000017.1"/>
</dbReference>
<dbReference type="Pfam" id="PF19103">
    <property type="entry name" value="DUF5790"/>
    <property type="match status" value="1"/>
</dbReference>
<evidence type="ECO:0000313" key="4">
    <source>
        <dbReference type="Proteomes" id="UP000011553"/>
    </source>
</evidence>
<dbReference type="AlphaFoldDB" id="M0IXY0"/>
<proteinExistence type="predicted"/>
<dbReference type="EMBL" id="AOLP01000017">
    <property type="protein sequence ID" value="EMA01717.1"/>
    <property type="molecule type" value="Genomic_DNA"/>
</dbReference>
<protein>
    <submittedName>
        <fullName evidence="3">Uncharacterized protein</fullName>
    </submittedName>
</protein>
<keyword evidence="1" id="KW-0175">Coiled coil</keyword>
<evidence type="ECO:0000256" key="1">
    <source>
        <dbReference type="SAM" id="Coils"/>
    </source>
</evidence>
<dbReference type="PATRIC" id="fig|662478.6.peg.2992"/>
<keyword evidence="4" id="KW-1185">Reference proteome</keyword>
<dbReference type="Proteomes" id="UP000011553">
    <property type="component" value="Unassembled WGS sequence"/>
</dbReference>
<feature type="compositionally biased region" description="Acidic residues" evidence="2">
    <location>
        <begin position="133"/>
        <end position="150"/>
    </location>
</feature>
<feature type="region of interest" description="Disordered" evidence="2">
    <location>
        <begin position="127"/>
        <end position="150"/>
    </location>
</feature>
<sequence>MSQSTLGDDDLFGEAAAEMRADVEEHLGEARSALPDPDDVWEAEADNVLGVLNGLRSSLDVEGAAEHVRQAKKWYVIGQRAEAFDDPEDLEEAIEELEELIEMVEEAHELVGELTNTMPQLRGALTDAAEAAEAVDADEADDDEDEEEEE</sequence>
<dbReference type="InterPro" id="IPR043808">
    <property type="entry name" value="DUF5790"/>
</dbReference>
<feature type="coiled-coil region" evidence="1">
    <location>
        <begin position="87"/>
        <end position="117"/>
    </location>
</feature>
<name>M0IXY0_9EURY</name>